<dbReference type="Proteomes" id="UP000739180">
    <property type="component" value="Unassembled WGS sequence"/>
</dbReference>
<dbReference type="EMBL" id="VCQT01000027">
    <property type="protein sequence ID" value="TMW13138.1"/>
    <property type="molecule type" value="Genomic_DNA"/>
</dbReference>
<evidence type="ECO:0000313" key="3">
    <source>
        <dbReference type="Proteomes" id="UP000739180"/>
    </source>
</evidence>
<comment type="caution">
    <text evidence="2">The sequence shown here is derived from an EMBL/GenBank/DDBJ whole genome shotgun (WGS) entry which is preliminary data.</text>
</comment>
<gene>
    <name evidence="2" type="ORF">FGS76_08730</name>
</gene>
<dbReference type="InterPro" id="IPR015168">
    <property type="entry name" value="SsuA/THI5"/>
</dbReference>
<sequence length="336" mass="35903">MKKVNSAAGIDRRTVLKAGAALAGALAMPGLLRARGTPTIRVGYWPISACLPYYVAIEKGFFDQAGLKVEVQRYAGAQQITEAMLAGRCDGCANGTGTANQAIGELAQPGLLKFFCSNPTNARNVLDEIIVGADNDANTIADLSGKRVAGGPGIQNMTLARTVFERAGAKDVEVVELPFNQHVPSIVAGHIDAAYTLEPQGTIGRLNGSTRVLETGVIAHYILGDPMAPWHGGAASLTSQFLADYPDESTAFIEAYRKGVAYVRDNPDDARQYLDGYSWVKGDLAREVPISGYTMYDEFTPESIQYFQDFFDLFSEAGIFSSPLQVAPMIYAGGAA</sequence>
<reference evidence="2 3" key="1">
    <citation type="submission" date="2019-05" db="EMBL/GenBank/DDBJ databases">
        <title>Genome of Alcanivorax gelatiniphagus, an oil degrading marine bacteria.</title>
        <authorList>
            <person name="Kwon K.K."/>
        </authorList>
    </citation>
    <scope>NUCLEOTIDE SEQUENCE [LARGE SCALE GENOMIC DNA]</scope>
    <source>
        <strain evidence="2 3">MEBiC 08158</strain>
    </source>
</reference>
<dbReference type="InterPro" id="IPR006311">
    <property type="entry name" value="TAT_signal"/>
</dbReference>
<dbReference type="Pfam" id="PF09084">
    <property type="entry name" value="NMT1"/>
    <property type="match status" value="1"/>
</dbReference>
<dbReference type="SUPFAM" id="SSF53850">
    <property type="entry name" value="Periplasmic binding protein-like II"/>
    <property type="match status" value="1"/>
</dbReference>
<dbReference type="Gene3D" id="3.40.190.10">
    <property type="entry name" value="Periplasmic binding protein-like II"/>
    <property type="match status" value="2"/>
</dbReference>
<evidence type="ECO:0000259" key="1">
    <source>
        <dbReference type="Pfam" id="PF09084"/>
    </source>
</evidence>
<dbReference type="PROSITE" id="PS51318">
    <property type="entry name" value="TAT"/>
    <property type="match status" value="1"/>
</dbReference>
<keyword evidence="3" id="KW-1185">Reference proteome</keyword>
<protein>
    <submittedName>
        <fullName evidence="2">ABC transporter substrate-binding protein</fullName>
    </submittedName>
</protein>
<proteinExistence type="predicted"/>
<name>A0ABY2XN67_9GAMM</name>
<accession>A0ABY2XN67</accession>
<dbReference type="RefSeq" id="WP_138772243.1">
    <property type="nucleotide sequence ID" value="NZ_JBHSSX010000012.1"/>
</dbReference>
<feature type="domain" description="SsuA/THI5-like" evidence="1">
    <location>
        <begin position="51"/>
        <end position="270"/>
    </location>
</feature>
<organism evidence="2 3">
    <name type="scientific">Alloalcanivorax gelatiniphagus</name>
    <dbReference type="NCBI Taxonomy" id="1194167"/>
    <lineage>
        <taxon>Bacteria</taxon>
        <taxon>Pseudomonadati</taxon>
        <taxon>Pseudomonadota</taxon>
        <taxon>Gammaproteobacteria</taxon>
        <taxon>Oceanospirillales</taxon>
        <taxon>Alcanivoracaceae</taxon>
        <taxon>Alloalcanivorax</taxon>
    </lineage>
</organism>
<evidence type="ECO:0000313" key="2">
    <source>
        <dbReference type="EMBL" id="TMW13138.1"/>
    </source>
</evidence>
<dbReference type="PANTHER" id="PTHR30024">
    <property type="entry name" value="ALIPHATIC SULFONATES-BINDING PROTEIN-RELATED"/>
    <property type="match status" value="1"/>
</dbReference>